<dbReference type="InterPro" id="IPR016785">
    <property type="entry name" value="ComGD"/>
</dbReference>
<reference evidence="1 2" key="1">
    <citation type="submission" date="2018-06" db="EMBL/GenBank/DDBJ databases">
        <authorList>
            <consortium name="Pathogen Informatics"/>
            <person name="Doyle S."/>
        </authorList>
    </citation>
    <scope>NUCLEOTIDE SEQUENCE [LARGE SCALE GENOMIC DNA]</scope>
    <source>
        <strain evidence="1 2">NCTC12278</strain>
    </source>
</reference>
<sequence length="137" mass="15480">MWRIKVRAFTLLESLLTLALTSFLILALSGGVSHSFQKVEEGLFFLSFEHLYRDTQRLSASNQETSHLLIEGQSVSASGARLQIPKTIQPSGTYQIQFDRDGGNSSLAKIRFQTVDQEVHYQLYLGSGRYKKTVHDK</sequence>
<dbReference type="RefSeq" id="WP_018031095.1">
    <property type="nucleotide sequence ID" value="NZ_JBGXUQ010000053.1"/>
</dbReference>
<dbReference type="KEGG" id="sfer:NCTC12278_00307"/>
<dbReference type="OrthoDB" id="2243810at2"/>
<dbReference type="NCBIfam" id="NF040982">
    <property type="entry name" value="ComGD"/>
    <property type="match status" value="1"/>
</dbReference>
<keyword evidence="1" id="KW-0238">DNA-binding</keyword>
<dbReference type="Proteomes" id="UP000249495">
    <property type="component" value="Chromosome 1"/>
</dbReference>
<protein>
    <submittedName>
        <fullName evidence="1">Exogenous DNA-binding protein ComGD</fullName>
    </submittedName>
</protein>
<organism evidence="1 2">
    <name type="scientific">Streptococcus ferus</name>
    <dbReference type="NCBI Taxonomy" id="1345"/>
    <lineage>
        <taxon>Bacteria</taxon>
        <taxon>Bacillati</taxon>
        <taxon>Bacillota</taxon>
        <taxon>Bacilli</taxon>
        <taxon>Lactobacillales</taxon>
        <taxon>Streptococcaceae</taxon>
        <taxon>Streptococcus</taxon>
    </lineage>
</organism>
<name>A0A2X3W175_9STRE</name>
<keyword evidence="2" id="KW-1185">Reference proteome</keyword>
<accession>A0A2X3W175</accession>
<dbReference type="EMBL" id="LS483343">
    <property type="protein sequence ID" value="SQF39377.1"/>
    <property type="molecule type" value="Genomic_DNA"/>
</dbReference>
<dbReference type="STRING" id="1123303.GCA_000372425_01791"/>
<dbReference type="AlphaFoldDB" id="A0A2X3W175"/>
<evidence type="ECO:0000313" key="2">
    <source>
        <dbReference type="Proteomes" id="UP000249495"/>
    </source>
</evidence>
<evidence type="ECO:0000313" key="1">
    <source>
        <dbReference type="EMBL" id="SQF39377.1"/>
    </source>
</evidence>
<dbReference type="GO" id="GO:0003677">
    <property type="term" value="F:DNA binding"/>
    <property type="evidence" value="ECO:0007669"/>
    <property type="project" value="UniProtKB-KW"/>
</dbReference>
<gene>
    <name evidence="1" type="primary">comGD</name>
    <name evidence="1" type="ORF">NCTC12278_00307</name>
</gene>
<proteinExistence type="predicted"/>